<name>A0A420W8M2_9BACT</name>
<organism evidence="12 13">
    <name type="scientific">Thermovibrio guaymasensis</name>
    <dbReference type="NCBI Taxonomy" id="240167"/>
    <lineage>
        <taxon>Bacteria</taxon>
        <taxon>Pseudomonadati</taxon>
        <taxon>Aquificota</taxon>
        <taxon>Aquificia</taxon>
        <taxon>Desulfurobacteriales</taxon>
        <taxon>Desulfurobacteriaceae</taxon>
        <taxon>Thermovibrio</taxon>
    </lineage>
</organism>
<evidence type="ECO:0000256" key="4">
    <source>
        <dbReference type="ARBA" id="ARBA00022692"/>
    </source>
</evidence>
<keyword evidence="4 9" id="KW-0812">Transmembrane</keyword>
<sequence length="152" mass="17440">MRKTFLITALISFLIDRLTKVWAVKELSLSSKPIIPGFFQLRYAENKGAAFSIFSSSPEPLRMFFLLVLPTLIALFVLYYGLFKVKDRLTSVALGLILGGALGNIYDRLFYGKVVDFLDFFFRNYHYPTFNFADVFVFFGVSLLLLKGFRES</sequence>
<evidence type="ECO:0000256" key="9">
    <source>
        <dbReference type="HAMAP-Rule" id="MF_00161"/>
    </source>
</evidence>
<feature type="transmembrane region" description="Helical" evidence="9">
    <location>
        <begin position="89"/>
        <end position="106"/>
    </location>
</feature>
<evidence type="ECO:0000256" key="5">
    <source>
        <dbReference type="ARBA" id="ARBA00022750"/>
    </source>
</evidence>
<reference evidence="12 13" key="1">
    <citation type="submission" date="2018-10" db="EMBL/GenBank/DDBJ databases">
        <title>Genomic Encyclopedia of Type Strains, Phase IV (KMG-IV): sequencing the most valuable type-strain genomes for metagenomic binning, comparative biology and taxonomic classification.</title>
        <authorList>
            <person name="Goeker M."/>
        </authorList>
    </citation>
    <scope>NUCLEOTIDE SEQUENCE [LARGE SCALE GENOMIC DNA]</scope>
    <source>
        <strain evidence="12 13">DSM 15521</strain>
    </source>
</reference>
<dbReference type="OrthoDB" id="9810259at2"/>
<gene>
    <name evidence="9" type="primary">lspA</name>
    <name evidence="12" type="ORF">C7457_0550</name>
</gene>
<comment type="subcellular location">
    <subcellularLocation>
        <location evidence="9">Cell membrane</location>
        <topology evidence="9">Multi-pass membrane protein</topology>
    </subcellularLocation>
</comment>
<dbReference type="EC" id="3.4.23.36" evidence="9"/>
<evidence type="ECO:0000256" key="10">
    <source>
        <dbReference type="RuleBase" id="RU000594"/>
    </source>
</evidence>
<comment type="caution">
    <text evidence="9">Lacks conserved residue(s) required for the propagation of feature annotation.</text>
</comment>
<comment type="function">
    <text evidence="9 10">This protein specifically catalyzes the removal of signal peptides from prolipoproteins.</text>
</comment>
<dbReference type="Pfam" id="PF01252">
    <property type="entry name" value="Peptidase_A8"/>
    <property type="match status" value="1"/>
</dbReference>
<dbReference type="NCBIfam" id="TIGR00077">
    <property type="entry name" value="lspA"/>
    <property type="match status" value="1"/>
</dbReference>
<evidence type="ECO:0000256" key="11">
    <source>
        <dbReference type="RuleBase" id="RU004181"/>
    </source>
</evidence>
<evidence type="ECO:0000256" key="3">
    <source>
        <dbReference type="ARBA" id="ARBA00022670"/>
    </source>
</evidence>
<dbReference type="EMBL" id="RBIE01000001">
    <property type="protein sequence ID" value="RKQ63670.1"/>
    <property type="molecule type" value="Genomic_DNA"/>
</dbReference>
<dbReference type="GO" id="GO:0006508">
    <property type="term" value="P:proteolysis"/>
    <property type="evidence" value="ECO:0007669"/>
    <property type="project" value="UniProtKB-KW"/>
</dbReference>
<comment type="caution">
    <text evidence="12">The sequence shown here is derived from an EMBL/GenBank/DDBJ whole genome shotgun (WGS) entry which is preliminary data.</text>
</comment>
<evidence type="ECO:0000256" key="6">
    <source>
        <dbReference type="ARBA" id="ARBA00022801"/>
    </source>
</evidence>
<proteinExistence type="inferred from homology"/>
<evidence type="ECO:0000313" key="12">
    <source>
        <dbReference type="EMBL" id="RKQ63670.1"/>
    </source>
</evidence>
<dbReference type="PRINTS" id="PR00781">
    <property type="entry name" value="LIPOSIGPTASE"/>
</dbReference>
<dbReference type="GO" id="GO:0004190">
    <property type="term" value="F:aspartic-type endopeptidase activity"/>
    <property type="evidence" value="ECO:0007669"/>
    <property type="project" value="UniProtKB-UniRule"/>
</dbReference>
<dbReference type="GO" id="GO:0005886">
    <property type="term" value="C:plasma membrane"/>
    <property type="evidence" value="ECO:0007669"/>
    <property type="project" value="UniProtKB-SubCell"/>
</dbReference>
<keyword evidence="13" id="KW-1185">Reference proteome</keyword>
<keyword evidence="2 9" id="KW-1003">Cell membrane</keyword>
<keyword evidence="3 9" id="KW-0645">Protease</keyword>
<dbReference type="PANTHER" id="PTHR33695:SF1">
    <property type="entry name" value="LIPOPROTEIN SIGNAL PEPTIDASE"/>
    <property type="match status" value="1"/>
</dbReference>
<accession>A0A420W8M2</accession>
<comment type="catalytic activity">
    <reaction evidence="9 10">
        <text>Release of signal peptides from bacterial membrane prolipoproteins. Hydrolyzes -Xaa-Yaa-Zaa-|-(S,diacylglyceryl)Cys-, in which Xaa is hydrophobic (preferably Leu), and Yaa (Ala or Ser) and Zaa (Gly or Ala) have small, neutral side chains.</text>
        <dbReference type="EC" id="3.4.23.36"/>
    </reaction>
</comment>
<feature type="active site" evidence="9">
    <location>
        <position position="116"/>
    </location>
</feature>
<evidence type="ECO:0000313" key="13">
    <source>
        <dbReference type="Proteomes" id="UP000280881"/>
    </source>
</evidence>
<feature type="transmembrane region" description="Helical" evidence="9">
    <location>
        <begin position="63"/>
        <end position="82"/>
    </location>
</feature>
<dbReference type="HAMAP" id="MF_00161">
    <property type="entry name" value="LspA"/>
    <property type="match status" value="1"/>
</dbReference>
<protein>
    <recommendedName>
        <fullName evidence="9">Lipoprotein signal peptidase</fullName>
        <ecNumber evidence="9">3.4.23.36</ecNumber>
    </recommendedName>
    <alternativeName>
        <fullName evidence="9">Prolipoprotein signal peptidase</fullName>
    </alternativeName>
    <alternativeName>
        <fullName evidence="9">Signal peptidase II</fullName>
        <shortName evidence="9">SPase II</shortName>
    </alternativeName>
</protein>
<keyword evidence="6 9" id="KW-0378">Hydrolase</keyword>
<keyword evidence="8 9" id="KW-0472">Membrane</keyword>
<evidence type="ECO:0000256" key="7">
    <source>
        <dbReference type="ARBA" id="ARBA00022989"/>
    </source>
</evidence>
<keyword evidence="7 9" id="KW-1133">Transmembrane helix</keyword>
<dbReference type="Proteomes" id="UP000280881">
    <property type="component" value="Unassembled WGS sequence"/>
</dbReference>
<dbReference type="UniPathway" id="UPA00665"/>
<dbReference type="PANTHER" id="PTHR33695">
    <property type="entry name" value="LIPOPROTEIN SIGNAL PEPTIDASE"/>
    <property type="match status" value="1"/>
</dbReference>
<evidence type="ECO:0000256" key="8">
    <source>
        <dbReference type="ARBA" id="ARBA00023136"/>
    </source>
</evidence>
<evidence type="ECO:0000256" key="1">
    <source>
        <dbReference type="ARBA" id="ARBA00006139"/>
    </source>
</evidence>
<dbReference type="PROSITE" id="PS00855">
    <property type="entry name" value="SPASE_II"/>
    <property type="match status" value="1"/>
</dbReference>
<feature type="active site" evidence="9">
    <location>
        <position position="134"/>
    </location>
</feature>
<dbReference type="RefSeq" id="WP_121169910.1">
    <property type="nucleotide sequence ID" value="NZ_RBIE01000001.1"/>
</dbReference>
<comment type="similarity">
    <text evidence="1 9 11">Belongs to the peptidase A8 family.</text>
</comment>
<keyword evidence="5 9" id="KW-0064">Aspartyl protease</keyword>
<comment type="pathway">
    <text evidence="9">Protein modification; lipoprotein biosynthesis (signal peptide cleavage).</text>
</comment>
<feature type="transmembrane region" description="Helical" evidence="9">
    <location>
        <begin position="126"/>
        <end position="146"/>
    </location>
</feature>
<dbReference type="InterPro" id="IPR001872">
    <property type="entry name" value="Peptidase_A8"/>
</dbReference>
<evidence type="ECO:0000256" key="2">
    <source>
        <dbReference type="ARBA" id="ARBA00022475"/>
    </source>
</evidence>
<dbReference type="AlphaFoldDB" id="A0A420W8M2"/>